<sequence length="347" mass="37582">MALCSATLRDFEMSLLAFLDAKAHPAGPLGPLDTSVSIFAQYCITKLHHTLTASHPIAMPSTAQLSHIKTMPFALRFFGVSLADIMFVQARLAAATPAATAAPPWAAPRPRGLGLPIGESSPGAHLAAAIAGGAPGFPLPVVLPFLANSILARTGHRTEGVFRHCASTDDLALMKGHLDAGHMDFPPDRVDAATPHLPAVLLKTWLRELSDPVVPASSYLRCVSTEDPAASCGLLAEFPSPNRMLLKYLVRFLRLISLEPYVTTNKMTTNNVALMFAPNIIRNPSQDPFEILKRSQMEIRFMTNLLTHLVITPEEDELFRRIDSATQRAIQMSPEFVVPLVPAQSGK</sequence>
<dbReference type="InterPro" id="IPR008936">
    <property type="entry name" value="Rho_GTPase_activation_prot"/>
</dbReference>
<dbReference type="PROSITE" id="PS50238">
    <property type="entry name" value="RHOGAP"/>
    <property type="match status" value="1"/>
</dbReference>
<reference evidence="2" key="1">
    <citation type="journal article" date="2022" name="bioRxiv">
        <title>Genomics of Preaxostyla Flagellates Illuminates Evolutionary Transitions and the Path Towards Mitochondrial Loss.</title>
        <authorList>
            <person name="Novak L.V.F."/>
            <person name="Treitli S.C."/>
            <person name="Pyrih J."/>
            <person name="Halakuc P."/>
            <person name="Pipaliya S.V."/>
            <person name="Vacek V."/>
            <person name="Brzon O."/>
            <person name="Soukal P."/>
            <person name="Eme L."/>
            <person name="Dacks J.B."/>
            <person name="Karnkowska A."/>
            <person name="Elias M."/>
            <person name="Hampl V."/>
        </authorList>
    </citation>
    <scope>NUCLEOTIDE SEQUENCE</scope>
    <source>
        <strain evidence="2">RCP-MX</strain>
    </source>
</reference>
<protein>
    <submittedName>
        <fullName evidence="2">Rho GTPase activation protein</fullName>
    </submittedName>
</protein>
<dbReference type="SUPFAM" id="SSF48350">
    <property type="entry name" value="GTPase activation domain, GAP"/>
    <property type="match status" value="1"/>
</dbReference>
<proteinExistence type="predicted"/>
<comment type="caution">
    <text evidence="2">The sequence shown here is derived from an EMBL/GenBank/DDBJ whole genome shotgun (WGS) entry which is preliminary data.</text>
</comment>
<dbReference type="PANTHER" id="PTHR45876">
    <property type="entry name" value="FI04035P"/>
    <property type="match status" value="1"/>
</dbReference>
<dbReference type="SMART" id="SM00324">
    <property type="entry name" value="RhoGAP"/>
    <property type="match status" value="1"/>
</dbReference>
<dbReference type="Proteomes" id="UP001141327">
    <property type="component" value="Unassembled WGS sequence"/>
</dbReference>
<feature type="domain" description="Rho-GAP" evidence="1">
    <location>
        <begin position="124"/>
        <end position="313"/>
    </location>
</feature>
<keyword evidence="3" id="KW-1185">Reference proteome</keyword>
<gene>
    <name evidence="2" type="ORF">PAPYR_12705</name>
</gene>
<dbReference type="PANTHER" id="PTHR45876:SF8">
    <property type="entry name" value="FI04035P"/>
    <property type="match status" value="1"/>
</dbReference>
<evidence type="ECO:0000313" key="2">
    <source>
        <dbReference type="EMBL" id="KAJ4452964.1"/>
    </source>
</evidence>
<evidence type="ECO:0000313" key="3">
    <source>
        <dbReference type="Proteomes" id="UP001141327"/>
    </source>
</evidence>
<organism evidence="2 3">
    <name type="scientific">Paratrimastix pyriformis</name>
    <dbReference type="NCBI Taxonomy" id="342808"/>
    <lineage>
        <taxon>Eukaryota</taxon>
        <taxon>Metamonada</taxon>
        <taxon>Preaxostyla</taxon>
        <taxon>Paratrimastigidae</taxon>
        <taxon>Paratrimastix</taxon>
    </lineage>
</organism>
<evidence type="ECO:0000259" key="1">
    <source>
        <dbReference type="PROSITE" id="PS50238"/>
    </source>
</evidence>
<name>A0ABQ8U1F2_9EUKA</name>
<dbReference type="InterPro" id="IPR000198">
    <property type="entry name" value="RhoGAP_dom"/>
</dbReference>
<accession>A0ABQ8U1F2</accession>
<dbReference type="EMBL" id="JAPMOS010000340">
    <property type="protein sequence ID" value="KAJ4452964.1"/>
    <property type="molecule type" value="Genomic_DNA"/>
</dbReference>
<dbReference type="Gene3D" id="1.10.555.10">
    <property type="entry name" value="Rho GTPase activation protein"/>
    <property type="match status" value="1"/>
</dbReference>
<dbReference type="Pfam" id="PF00620">
    <property type="entry name" value="RhoGAP"/>
    <property type="match status" value="1"/>
</dbReference>